<dbReference type="EMBL" id="SGPM01000041">
    <property type="protein sequence ID" value="THH31636.1"/>
    <property type="molecule type" value="Genomic_DNA"/>
</dbReference>
<proteinExistence type="predicted"/>
<sequence>MDDHSLAELPISKVTCEDRPWLLQRSQWLSIKNLFFFSMIADISDIPRDLIEQVISILHISVRIVSERPDADAHEWPHTLGMPPFEASNGDSRLPYLFMLPSLANRAACCLL</sequence>
<comment type="caution">
    <text evidence="1">The sequence shown here is derived from an EMBL/GenBank/DDBJ whole genome shotgun (WGS) entry which is preliminary data.</text>
</comment>
<reference evidence="1 2" key="1">
    <citation type="submission" date="2019-02" db="EMBL/GenBank/DDBJ databases">
        <title>Genome sequencing of the rare red list fungi Antrodiella citrinella (Flaviporus citrinellus).</title>
        <authorList>
            <person name="Buettner E."/>
            <person name="Kellner H."/>
        </authorList>
    </citation>
    <scope>NUCLEOTIDE SEQUENCE [LARGE SCALE GENOMIC DNA]</scope>
    <source>
        <strain evidence="1 2">DSM 108506</strain>
    </source>
</reference>
<gene>
    <name evidence="1" type="ORF">EUX98_g2529</name>
</gene>
<keyword evidence="2" id="KW-1185">Reference proteome</keyword>
<evidence type="ECO:0000313" key="1">
    <source>
        <dbReference type="EMBL" id="THH31636.1"/>
    </source>
</evidence>
<dbReference type="AlphaFoldDB" id="A0A4S4MYQ8"/>
<name>A0A4S4MYQ8_9APHY</name>
<accession>A0A4S4MYQ8</accession>
<protein>
    <submittedName>
        <fullName evidence="1">Uncharacterized protein</fullName>
    </submittedName>
</protein>
<evidence type="ECO:0000313" key="2">
    <source>
        <dbReference type="Proteomes" id="UP000308730"/>
    </source>
</evidence>
<dbReference type="Proteomes" id="UP000308730">
    <property type="component" value="Unassembled WGS sequence"/>
</dbReference>
<organism evidence="1 2">
    <name type="scientific">Antrodiella citrinella</name>
    <dbReference type="NCBI Taxonomy" id="2447956"/>
    <lineage>
        <taxon>Eukaryota</taxon>
        <taxon>Fungi</taxon>
        <taxon>Dikarya</taxon>
        <taxon>Basidiomycota</taxon>
        <taxon>Agaricomycotina</taxon>
        <taxon>Agaricomycetes</taxon>
        <taxon>Polyporales</taxon>
        <taxon>Steccherinaceae</taxon>
        <taxon>Antrodiella</taxon>
    </lineage>
</organism>